<dbReference type="GO" id="GO:0015740">
    <property type="term" value="P:C4-dicarboxylate transport"/>
    <property type="evidence" value="ECO:0007669"/>
    <property type="project" value="TreeGrafter"/>
</dbReference>
<evidence type="ECO:0000313" key="12">
    <source>
        <dbReference type="Proteomes" id="UP000461670"/>
    </source>
</evidence>
<keyword evidence="7 9" id="KW-0472">Membrane</keyword>
<keyword evidence="4 9" id="KW-0997">Cell inner membrane</keyword>
<feature type="domain" description="Tripartite ATP-independent periplasmic transporters DctQ component" evidence="10">
    <location>
        <begin position="23"/>
        <end position="152"/>
    </location>
</feature>
<evidence type="ECO:0000256" key="7">
    <source>
        <dbReference type="ARBA" id="ARBA00023136"/>
    </source>
</evidence>
<sequence length="175" mass="19199">MQRWIHGYCRLLDAVSAGLLLIMVVLVFGNVVLRYGFNSGWTVSEEVSRWAFIWVVFLGSIVAVRERGHLGTDLLISRLPRAGQRVCYAVSHLLMLLAAWLVLQGSWAQVLINWDVSAPTTGWSMGVVYLSGVVFAASTCVLLVLNLLRLLTGGVPDAELAALPETEEKAHTPSH</sequence>
<keyword evidence="2 9" id="KW-0813">Transport</keyword>
<evidence type="ECO:0000256" key="9">
    <source>
        <dbReference type="RuleBase" id="RU369079"/>
    </source>
</evidence>
<keyword evidence="5 9" id="KW-0812">Transmembrane</keyword>
<evidence type="ECO:0000256" key="6">
    <source>
        <dbReference type="ARBA" id="ARBA00022989"/>
    </source>
</evidence>
<dbReference type="AlphaFoldDB" id="A0A7V8JPN6"/>
<name>A0A7V8JPN6_9BURK</name>
<comment type="function">
    <text evidence="9">Part of the tripartite ATP-independent periplasmic (TRAP) transport system.</text>
</comment>
<evidence type="ECO:0000256" key="3">
    <source>
        <dbReference type="ARBA" id="ARBA00022475"/>
    </source>
</evidence>
<comment type="subunit">
    <text evidence="9">The complex comprises the extracytoplasmic solute receptor protein and the two transmembrane proteins.</text>
</comment>
<evidence type="ECO:0000256" key="8">
    <source>
        <dbReference type="ARBA" id="ARBA00038436"/>
    </source>
</evidence>
<dbReference type="InterPro" id="IPR055348">
    <property type="entry name" value="DctQ"/>
</dbReference>
<evidence type="ECO:0000256" key="1">
    <source>
        <dbReference type="ARBA" id="ARBA00004429"/>
    </source>
</evidence>
<feature type="transmembrane region" description="Helical" evidence="9">
    <location>
        <begin position="127"/>
        <end position="148"/>
    </location>
</feature>
<dbReference type="EMBL" id="WNDQ01000048">
    <property type="protein sequence ID" value="KAF1019769.1"/>
    <property type="molecule type" value="Genomic_DNA"/>
</dbReference>
<gene>
    <name evidence="11" type="primary">yiaM_4</name>
    <name evidence="11" type="ORF">GAK30_02931</name>
</gene>
<proteinExistence type="inferred from homology"/>
<evidence type="ECO:0000256" key="5">
    <source>
        <dbReference type="ARBA" id="ARBA00022692"/>
    </source>
</evidence>
<keyword evidence="3" id="KW-1003">Cell membrane</keyword>
<accession>A0A7V8JPN6</accession>
<evidence type="ECO:0000313" key="11">
    <source>
        <dbReference type="EMBL" id="KAF1019769.1"/>
    </source>
</evidence>
<comment type="subcellular location">
    <subcellularLocation>
        <location evidence="1 9">Cell inner membrane</location>
        <topology evidence="1 9">Multi-pass membrane protein</topology>
    </subcellularLocation>
</comment>
<reference evidence="12" key="1">
    <citation type="journal article" date="2020" name="MBio">
        <title>Horizontal gene transfer to a defensive symbiont with a reduced genome amongst a multipartite beetle microbiome.</title>
        <authorList>
            <person name="Waterworth S.C."/>
            <person name="Florez L.V."/>
            <person name="Rees E.R."/>
            <person name="Hertweck C."/>
            <person name="Kaltenpoth M."/>
            <person name="Kwan J.C."/>
        </authorList>
    </citation>
    <scope>NUCLEOTIDE SEQUENCE [LARGE SCALE GENOMIC DNA]</scope>
</reference>
<comment type="caution">
    <text evidence="11">The sequence shown here is derived from an EMBL/GenBank/DDBJ whole genome shotgun (WGS) entry which is preliminary data.</text>
</comment>
<dbReference type="PANTHER" id="PTHR35011:SF2">
    <property type="entry name" value="2,3-DIKETO-L-GULONATE TRAP TRANSPORTER SMALL PERMEASE PROTEIN YIAM"/>
    <property type="match status" value="1"/>
</dbReference>
<evidence type="ECO:0000256" key="2">
    <source>
        <dbReference type="ARBA" id="ARBA00022448"/>
    </source>
</evidence>
<evidence type="ECO:0000256" key="4">
    <source>
        <dbReference type="ARBA" id="ARBA00022519"/>
    </source>
</evidence>
<dbReference type="Proteomes" id="UP000461670">
    <property type="component" value="Unassembled WGS sequence"/>
</dbReference>
<feature type="transmembrane region" description="Helical" evidence="9">
    <location>
        <begin position="86"/>
        <end position="107"/>
    </location>
</feature>
<dbReference type="InterPro" id="IPR007387">
    <property type="entry name" value="TRAP_DctQ"/>
</dbReference>
<comment type="similarity">
    <text evidence="8 9">Belongs to the TRAP transporter small permease family.</text>
</comment>
<feature type="transmembrane region" description="Helical" evidence="9">
    <location>
        <begin position="47"/>
        <end position="65"/>
    </location>
</feature>
<organism evidence="11 12">
    <name type="scientific">Paracidovorax wautersii</name>
    <dbReference type="NCBI Taxonomy" id="1177982"/>
    <lineage>
        <taxon>Bacteria</taxon>
        <taxon>Pseudomonadati</taxon>
        <taxon>Pseudomonadota</taxon>
        <taxon>Betaproteobacteria</taxon>
        <taxon>Burkholderiales</taxon>
        <taxon>Comamonadaceae</taxon>
        <taxon>Paracidovorax</taxon>
    </lineage>
</organism>
<feature type="transmembrane region" description="Helical" evidence="9">
    <location>
        <begin position="12"/>
        <end position="35"/>
    </location>
</feature>
<dbReference type="PANTHER" id="PTHR35011">
    <property type="entry name" value="2,3-DIKETO-L-GULONATE TRAP TRANSPORTER SMALL PERMEASE PROTEIN YIAM"/>
    <property type="match status" value="1"/>
</dbReference>
<dbReference type="Pfam" id="PF04290">
    <property type="entry name" value="DctQ"/>
    <property type="match status" value="1"/>
</dbReference>
<protein>
    <recommendedName>
        <fullName evidence="9">TRAP transporter small permease protein</fullName>
    </recommendedName>
</protein>
<dbReference type="GO" id="GO:0005886">
    <property type="term" value="C:plasma membrane"/>
    <property type="evidence" value="ECO:0007669"/>
    <property type="project" value="UniProtKB-SubCell"/>
</dbReference>
<evidence type="ECO:0000259" key="10">
    <source>
        <dbReference type="Pfam" id="PF04290"/>
    </source>
</evidence>
<dbReference type="GO" id="GO:0022857">
    <property type="term" value="F:transmembrane transporter activity"/>
    <property type="evidence" value="ECO:0007669"/>
    <property type="project" value="UniProtKB-UniRule"/>
</dbReference>
<keyword evidence="6 9" id="KW-1133">Transmembrane helix</keyword>